<sequence length="142" mass="16350">MNNEVYMSEHNDYESCAVIMCERRKATAVLRKIPPENLEQLINMWSDIAQGMIEKFKEEQKATEEKAAATKRFMEEHNITADEALQIFENLFGPSTKSKSTFGKVKYRIEVDGKSITWTGKGRRPAAFAEMSDDELKKYEIS</sequence>
<dbReference type="AlphaFoldDB" id="A0A0G3B671"/>
<dbReference type="Pfam" id="PF00816">
    <property type="entry name" value="Histone_HNS"/>
    <property type="match status" value="1"/>
</dbReference>
<dbReference type="GO" id="GO:0003677">
    <property type="term" value="F:DNA binding"/>
    <property type="evidence" value="ECO:0007669"/>
    <property type="project" value="InterPro"/>
</dbReference>
<reference evidence="2" key="1">
    <citation type="submission" date="2015-03" db="EMBL/GenBank/DDBJ databases">
        <title>Allelic Variants of blaVIM Reside on Diverse Mobile Genetic Elements in Gram-negative Clinical Isolates from the USA.</title>
        <authorList>
            <person name="McGann P."/>
            <person name="Snesrud E."/>
            <person name="Ong A.C."/>
            <person name="Clifford R."/>
            <person name="Kwak Y.I."/>
            <person name="Steele E.D."/>
            <person name="Rabinowitz R."/>
            <person name="Waterman P.E."/>
            <person name="Lesho E."/>
        </authorList>
    </citation>
    <scope>NUCLEOTIDE SEQUENCE</scope>
    <source>
        <strain evidence="2">MRSN12115</strain>
        <plasmid evidence="2">pMRVIM1012</plasmid>
    </source>
</reference>
<feature type="domain" description="DNA-binding protein H-NS-like C-terminal" evidence="1">
    <location>
        <begin position="97"/>
        <end position="141"/>
    </location>
</feature>
<name>A0A0G3B671_CITFR</name>
<geneLocation type="plasmid" evidence="2">
    <name>pMRVIM1012</name>
</geneLocation>
<dbReference type="EMBL" id="KP975075">
    <property type="protein sequence ID" value="AKJ19019.1"/>
    <property type="molecule type" value="Genomic_DNA"/>
</dbReference>
<dbReference type="SMART" id="SM00528">
    <property type="entry name" value="HNS"/>
    <property type="match status" value="1"/>
</dbReference>
<protein>
    <recommendedName>
        <fullName evidence="1">DNA-binding protein H-NS-like C-terminal domain-containing protein</fullName>
    </recommendedName>
</protein>
<dbReference type="Gene3D" id="4.10.430.10">
    <property type="entry name" value="Histone-like protein H-NS, C-terminal domain"/>
    <property type="match status" value="1"/>
</dbReference>
<proteinExistence type="predicted"/>
<evidence type="ECO:0000313" key="2">
    <source>
        <dbReference type="EMBL" id="AKJ19019.1"/>
    </source>
</evidence>
<dbReference type="InterPro" id="IPR027444">
    <property type="entry name" value="H-NS_C_dom"/>
</dbReference>
<evidence type="ECO:0000259" key="1">
    <source>
        <dbReference type="SMART" id="SM00528"/>
    </source>
</evidence>
<dbReference type="InterPro" id="IPR037150">
    <property type="entry name" value="H-NS_C_dom_sf"/>
</dbReference>
<keyword evidence="2" id="KW-0614">Plasmid</keyword>
<organism evidence="2">
    <name type="scientific">Citrobacter freundii</name>
    <dbReference type="NCBI Taxonomy" id="546"/>
    <lineage>
        <taxon>Bacteria</taxon>
        <taxon>Pseudomonadati</taxon>
        <taxon>Pseudomonadota</taxon>
        <taxon>Gammaproteobacteria</taxon>
        <taxon>Enterobacterales</taxon>
        <taxon>Enterobacteriaceae</taxon>
        <taxon>Citrobacter</taxon>
        <taxon>Citrobacter freundii complex</taxon>
    </lineage>
</organism>
<accession>A0A0G3B671</accession>